<dbReference type="EMBL" id="UINC01001919">
    <property type="protein sequence ID" value="SUZ90739.1"/>
    <property type="molecule type" value="Genomic_DNA"/>
</dbReference>
<name>A0A381RIJ4_9ZZZZ</name>
<dbReference type="AlphaFoldDB" id="A0A381RIJ4"/>
<evidence type="ECO:0000313" key="2">
    <source>
        <dbReference type="EMBL" id="SUZ90739.1"/>
    </source>
</evidence>
<proteinExistence type="predicted"/>
<feature type="domain" description="Carboxymuconolactone decarboxylase-like" evidence="1">
    <location>
        <begin position="52"/>
        <end position="133"/>
    </location>
</feature>
<sequence>MGSNQEKEKAMPRLRYITESEKTPVAKELITSAEAKGAPDPRVVSIMTRNPKAGVAWVKYWNALLYDGVLPHSLKELCRIQISIAHQCGYCSTVRSNVAISEGLTEEKVSQLPNFENSEEFSEREKSALRYAALFKRGEEAIDSDEVYDDLREQFSEEEIIELGLFCAETDGVGKFVRSLNVLSWEDACQIDPSLEVWDQRTGTLAG</sequence>
<dbReference type="SUPFAM" id="SSF69118">
    <property type="entry name" value="AhpD-like"/>
    <property type="match status" value="1"/>
</dbReference>
<reference evidence="2" key="1">
    <citation type="submission" date="2018-05" db="EMBL/GenBank/DDBJ databases">
        <authorList>
            <person name="Lanie J.A."/>
            <person name="Ng W.-L."/>
            <person name="Kazmierczak K.M."/>
            <person name="Andrzejewski T.M."/>
            <person name="Davidsen T.M."/>
            <person name="Wayne K.J."/>
            <person name="Tettelin H."/>
            <person name="Glass J.I."/>
            <person name="Rusch D."/>
            <person name="Podicherti R."/>
            <person name="Tsui H.-C.T."/>
            <person name="Winkler M.E."/>
        </authorList>
    </citation>
    <scope>NUCLEOTIDE SEQUENCE</scope>
</reference>
<dbReference type="Gene3D" id="1.20.1290.10">
    <property type="entry name" value="AhpD-like"/>
    <property type="match status" value="1"/>
</dbReference>
<dbReference type="InterPro" id="IPR029032">
    <property type="entry name" value="AhpD-like"/>
</dbReference>
<dbReference type="PANTHER" id="PTHR34846:SF5">
    <property type="entry name" value="CARBOXYMUCONOLACTONE DECARBOXYLASE-LIKE DOMAIN-CONTAINING PROTEIN"/>
    <property type="match status" value="1"/>
</dbReference>
<organism evidence="2">
    <name type="scientific">marine metagenome</name>
    <dbReference type="NCBI Taxonomy" id="408172"/>
    <lineage>
        <taxon>unclassified sequences</taxon>
        <taxon>metagenomes</taxon>
        <taxon>ecological metagenomes</taxon>
    </lineage>
</organism>
<gene>
    <name evidence="2" type="ORF">METZ01_LOCUS43593</name>
</gene>
<dbReference type="GO" id="GO:0051920">
    <property type="term" value="F:peroxiredoxin activity"/>
    <property type="evidence" value="ECO:0007669"/>
    <property type="project" value="InterPro"/>
</dbReference>
<evidence type="ECO:0000259" key="1">
    <source>
        <dbReference type="Pfam" id="PF02627"/>
    </source>
</evidence>
<dbReference type="Pfam" id="PF02627">
    <property type="entry name" value="CMD"/>
    <property type="match status" value="1"/>
</dbReference>
<dbReference type="PANTHER" id="PTHR34846">
    <property type="entry name" value="4-CARBOXYMUCONOLACTONE DECARBOXYLASE FAMILY PROTEIN (AFU_ORTHOLOGUE AFUA_6G11590)"/>
    <property type="match status" value="1"/>
</dbReference>
<accession>A0A381RIJ4</accession>
<protein>
    <recommendedName>
        <fullName evidence="1">Carboxymuconolactone decarboxylase-like domain-containing protein</fullName>
    </recommendedName>
</protein>
<dbReference type="InterPro" id="IPR003779">
    <property type="entry name" value="CMD-like"/>
</dbReference>